<name>A0ABT4EMH4_9BACI</name>
<sequence length="65" mass="6887">MKYQFCLGIIVAVALLSLQKTIAAVALLSLQKTVAAVAQKKNESGIGFVLRLGDAGQVAVIAWMR</sequence>
<dbReference type="EMBL" id="JAMDLZ010000013">
    <property type="protein sequence ID" value="MCY9546864.1"/>
    <property type="molecule type" value="Genomic_DNA"/>
</dbReference>
<proteinExistence type="predicted"/>
<dbReference type="RefSeq" id="WP_268637032.1">
    <property type="nucleotide sequence ID" value="NZ_JAMDLZ010000013.1"/>
</dbReference>
<organism evidence="1 2">
    <name type="scientific">Lysinibacillus xylanilyticus</name>
    <dbReference type="NCBI Taxonomy" id="582475"/>
    <lineage>
        <taxon>Bacteria</taxon>
        <taxon>Bacillati</taxon>
        <taxon>Bacillota</taxon>
        <taxon>Bacilli</taxon>
        <taxon>Bacillales</taxon>
        <taxon>Bacillaceae</taxon>
        <taxon>Lysinibacillus</taxon>
    </lineage>
</organism>
<reference evidence="1 2" key="1">
    <citation type="submission" date="2022-05" db="EMBL/GenBank/DDBJ databases">
        <title>Genome Sequencing of Bee-Associated Microbes.</title>
        <authorList>
            <person name="Dunlap C."/>
        </authorList>
    </citation>
    <scope>NUCLEOTIDE SEQUENCE [LARGE SCALE GENOMIC DNA]</scope>
    <source>
        <strain evidence="1 2">NRRL BD-083</strain>
    </source>
</reference>
<evidence type="ECO:0000313" key="2">
    <source>
        <dbReference type="Proteomes" id="UP001527052"/>
    </source>
</evidence>
<comment type="caution">
    <text evidence="1">The sequence shown here is derived from an EMBL/GenBank/DDBJ whole genome shotgun (WGS) entry which is preliminary data.</text>
</comment>
<dbReference type="Proteomes" id="UP001527052">
    <property type="component" value="Unassembled WGS sequence"/>
</dbReference>
<evidence type="ECO:0000313" key="1">
    <source>
        <dbReference type="EMBL" id="MCY9546864.1"/>
    </source>
</evidence>
<protein>
    <submittedName>
        <fullName evidence="1">Uncharacterized protein</fullName>
    </submittedName>
</protein>
<accession>A0ABT4EMH4</accession>
<keyword evidence="2" id="KW-1185">Reference proteome</keyword>
<gene>
    <name evidence="1" type="ORF">M5W82_07845</name>
</gene>